<dbReference type="Proteomes" id="UP000007842">
    <property type="component" value="Chromosome"/>
</dbReference>
<evidence type="ECO:0000313" key="3">
    <source>
        <dbReference type="EMBL" id="AEW93371.1"/>
    </source>
</evidence>
<dbReference type="EMBL" id="CP003219">
    <property type="protein sequence ID" value="AEW93371.1"/>
    <property type="molecule type" value="Genomic_DNA"/>
</dbReference>
<keyword evidence="4" id="KW-1185">Reference proteome</keyword>
<feature type="signal peptide" evidence="2">
    <location>
        <begin position="1"/>
        <end position="19"/>
    </location>
</feature>
<feature type="transmembrane region" description="Helical" evidence="1">
    <location>
        <begin position="58"/>
        <end position="85"/>
    </location>
</feature>
<feature type="transmembrane region" description="Helical" evidence="1">
    <location>
        <begin position="32"/>
        <end position="51"/>
    </location>
</feature>
<name>G8WN89_STREN</name>
<evidence type="ECO:0000256" key="1">
    <source>
        <dbReference type="SAM" id="Phobius"/>
    </source>
</evidence>
<evidence type="ECO:0008006" key="5">
    <source>
        <dbReference type="Google" id="ProtNLM"/>
    </source>
</evidence>
<proteinExistence type="predicted"/>
<protein>
    <recommendedName>
        <fullName evidence="5">Integral membrane protein</fullName>
    </recommendedName>
</protein>
<feature type="transmembrane region" description="Helical" evidence="1">
    <location>
        <begin position="317"/>
        <end position="338"/>
    </location>
</feature>
<gene>
    <name evidence="3" type="ordered locus">SCATT_10000</name>
</gene>
<keyword evidence="1" id="KW-0472">Membrane</keyword>
<evidence type="ECO:0000256" key="2">
    <source>
        <dbReference type="SAM" id="SignalP"/>
    </source>
</evidence>
<feature type="chain" id="PRO_5039328478" description="Integral membrane protein" evidence="2">
    <location>
        <begin position="20"/>
        <end position="436"/>
    </location>
</feature>
<keyword evidence="1" id="KW-1133">Transmembrane helix</keyword>
<feature type="transmembrane region" description="Helical" evidence="1">
    <location>
        <begin position="105"/>
        <end position="126"/>
    </location>
</feature>
<organism evidence="3 4">
    <name type="scientific">Streptantibioticus cattleyicolor (strain ATCC 35852 / DSM 46488 / JCM 4925 / NBRC 14057 / NRRL 8057)</name>
    <name type="common">Streptomyces cattleya</name>
    <dbReference type="NCBI Taxonomy" id="1003195"/>
    <lineage>
        <taxon>Bacteria</taxon>
        <taxon>Bacillati</taxon>
        <taxon>Actinomycetota</taxon>
        <taxon>Actinomycetes</taxon>
        <taxon>Kitasatosporales</taxon>
        <taxon>Streptomycetaceae</taxon>
        <taxon>Streptantibioticus</taxon>
    </lineage>
</organism>
<dbReference type="InterPro" id="IPR047724">
    <property type="entry name" value="Streptophobe"/>
</dbReference>
<feature type="transmembrane region" description="Helical" evidence="1">
    <location>
        <begin position="181"/>
        <end position="202"/>
    </location>
</feature>
<dbReference type="eggNOG" id="ENOG5033QXT">
    <property type="taxonomic scope" value="Bacteria"/>
</dbReference>
<dbReference type="PATRIC" id="fig|1003195.29.peg.1012"/>
<sequence length="436" mass="42599">MLAAVAAVGWAFAAMAAVAALGLHLLGADTRGALGPMTAAVVIMAVGGQVSPSGDVTVFGIGGAQAVGAVDIMPLGVALAGALPLGWVFARSTRRAGVVAGGAEFAVRTVAVIVVFLAVLAGLTWAGHETITISGASPGSAAPGLGDLGDLGDLGGLGGRLADSLGRLAHERASVGFRVDAGASVGAGLLWVLAVLALALLVNRRAPLPAAWHVVHRAVRPAASALCTALLLAVAAGFVVALCHAVADDHPGRVVGAALVGTPNAVWLAATLGLFVPWHGRAYGPLAYVLPHPLDQLLKGGADHPVTVAGLAGYDGWVWLLPVAAVVTMLLAGVVLAARTPPGASTAACALRLAVAAALAFALLTALTTLSVNADLSLFGFDALGSGIDLAGSVPLAFLLGAGWGLVCGAVGAALATATGARGTRVAGPAGLSGRP</sequence>
<reference evidence="4" key="1">
    <citation type="submission" date="2011-12" db="EMBL/GenBank/DDBJ databases">
        <title>Complete genome sequence of Streptomyces cattleya strain DSM 46488.</title>
        <authorList>
            <person name="Ou H.-Y."/>
            <person name="Li P."/>
            <person name="Zhao C."/>
            <person name="O'Hagan D."/>
            <person name="Deng Z."/>
        </authorList>
    </citation>
    <scope>NUCLEOTIDE SEQUENCE [LARGE SCALE GENOMIC DNA]</scope>
    <source>
        <strain evidence="4">ATCC 35852 / DSM 46488 / JCM 4925 / NBRC 14057 / NRRL 8057</strain>
    </source>
</reference>
<dbReference type="KEGG" id="scy:SCATT_10000"/>
<feature type="transmembrane region" description="Helical" evidence="1">
    <location>
        <begin position="394"/>
        <end position="416"/>
    </location>
</feature>
<accession>G8WN89</accession>
<dbReference type="AlphaFoldDB" id="G8WN89"/>
<feature type="transmembrane region" description="Helical" evidence="1">
    <location>
        <begin position="222"/>
        <end position="247"/>
    </location>
</feature>
<keyword evidence="1" id="KW-0812">Transmembrane</keyword>
<feature type="transmembrane region" description="Helical" evidence="1">
    <location>
        <begin position="350"/>
        <end position="374"/>
    </location>
</feature>
<evidence type="ECO:0000313" key="4">
    <source>
        <dbReference type="Proteomes" id="UP000007842"/>
    </source>
</evidence>
<dbReference type="HOGENOM" id="CLU_029442_0_0_11"/>
<keyword evidence="2" id="KW-0732">Signal</keyword>
<dbReference type="NCBIfam" id="NF038391">
    <property type="entry name" value="streptophobe"/>
    <property type="match status" value="1"/>
</dbReference>
<dbReference type="STRING" id="1003195.SCATT_10000"/>